<protein>
    <submittedName>
        <fullName evidence="1">Uncharacterized protein</fullName>
    </submittedName>
</protein>
<sequence>MKNSGRRKEEQTSCNPCSGCSCIQLGRIRREE</sequence>
<organism evidence="1 2">
    <name type="scientific">Pistacia integerrima</name>
    <dbReference type="NCBI Taxonomy" id="434235"/>
    <lineage>
        <taxon>Eukaryota</taxon>
        <taxon>Viridiplantae</taxon>
        <taxon>Streptophyta</taxon>
        <taxon>Embryophyta</taxon>
        <taxon>Tracheophyta</taxon>
        <taxon>Spermatophyta</taxon>
        <taxon>Magnoliopsida</taxon>
        <taxon>eudicotyledons</taxon>
        <taxon>Gunneridae</taxon>
        <taxon>Pentapetalae</taxon>
        <taxon>rosids</taxon>
        <taxon>malvids</taxon>
        <taxon>Sapindales</taxon>
        <taxon>Anacardiaceae</taxon>
        <taxon>Pistacia</taxon>
    </lineage>
</organism>
<proteinExistence type="predicted"/>
<dbReference type="EMBL" id="CM047747">
    <property type="protein sequence ID" value="KAJ0018938.1"/>
    <property type="molecule type" value="Genomic_DNA"/>
</dbReference>
<dbReference type="Proteomes" id="UP001163603">
    <property type="component" value="Chromosome 12"/>
</dbReference>
<gene>
    <name evidence="1" type="ORF">Pint_12000</name>
</gene>
<evidence type="ECO:0000313" key="2">
    <source>
        <dbReference type="Proteomes" id="UP001163603"/>
    </source>
</evidence>
<reference evidence="2" key="1">
    <citation type="journal article" date="2023" name="G3 (Bethesda)">
        <title>Genome assembly and association tests identify interacting loci associated with vigor, precocity, and sex in interspecific pistachio rootstocks.</title>
        <authorList>
            <person name="Palmer W."/>
            <person name="Jacygrad E."/>
            <person name="Sagayaradj S."/>
            <person name="Cavanaugh K."/>
            <person name="Han R."/>
            <person name="Bertier L."/>
            <person name="Beede B."/>
            <person name="Kafkas S."/>
            <person name="Golino D."/>
            <person name="Preece J."/>
            <person name="Michelmore R."/>
        </authorList>
    </citation>
    <scope>NUCLEOTIDE SEQUENCE [LARGE SCALE GENOMIC DNA]</scope>
</reference>
<evidence type="ECO:0000313" key="1">
    <source>
        <dbReference type="EMBL" id="KAJ0018938.1"/>
    </source>
</evidence>
<name>A0ACC0XMU9_9ROSI</name>
<comment type="caution">
    <text evidence="1">The sequence shown here is derived from an EMBL/GenBank/DDBJ whole genome shotgun (WGS) entry which is preliminary data.</text>
</comment>
<accession>A0ACC0XMU9</accession>
<keyword evidence="2" id="KW-1185">Reference proteome</keyword>